<evidence type="ECO:0000313" key="2">
    <source>
        <dbReference type="Proteomes" id="UP000012371"/>
    </source>
</evidence>
<evidence type="ECO:0000313" key="1">
    <source>
        <dbReference type="EMBL" id="EMY60513.1"/>
    </source>
</evidence>
<organism evidence="1 2">
    <name type="scientific">Leptospira terpstrae serovar Hualin str. LT 11-33 = ATCC 700639</name>
    <dbReference type="NCBI Taxonomy" id="1257025"/>
    <lineage>
        <taxon>Bacteria</taxon>
        <taxon>Pseudomonadati</taxon>
        <taxon>Spirochaetota</taxon>
        <taxon>Spirochaetia</taxon>
        <taxon>Leptospirales</taxon>
        <taxon>Leptospiraceae</taxon>
        <taxon>Leptospira</taxon>
    </lineage>
</organism>
<accession>N1VPZ6</accession>
<dbReference type="AlphaFoldDB" id="N1VPZ6"/>
<keyword evidence="2" id="KW-1185">Reference proteome</keyword>
<dbReference type="Proteomes" id="UP000012371">
    <property type="component" value="Unassembled WGS sequence"/>
</dbReference>
<dbReference type="RefSeq" id="WP_002974920.1">
    <property type="nucleotide sequence ID" value="NZ_AOGW02000015.1"/>
</dbReference>
<dbReference type="EMBL" id="AOGW02000015">
    <property type="protein sequence ID" value="EMY60513.1"/>
    <property type="molecule type" value="Genomic_DNA"/>
</dbReference>
<comment type="caution">
    <text evidence="1">The sequence shown here is derived from an EMBL/GenBank/DDBJ whole genome shotgun (WGS) entry which is preliminary data.</text>
</comment>
<reference evidence="1" key="1">
    <citation type="submission" date="2013-03" db="EMBL/GenBank/DDBJ databases">
        <authorList>
            <person name="Harkins D.M."/>
            <person name="Durkin A.S."/>
            <person name="Brinkac L.M."/>
            <person name="Haft D.H."/>
            <person name="Selengut J.D."/>
            <person name="Sanka R."/>
            <person name="DePew J."/>
            <person name="Purushe J."/>
            <person name="Hartskeerl R.A."/>
            <person name="Ahmed A."/>
            <person name="van der Linden H."/>
            <person name="Goris M.G.A."/>
            <person name="Vinetz J.M."/>
            <person name="Sutton G.G."/>
            <person name="Nierman W.C."/>
            <person name="Fouts D.E."/>
        </authorList>
    </citation>
    <scope>NUCLEOTIDE SEQUENCE [LARGE SCALE GENOMIC DNA]</scope>
    <source>
        <strain evidence="1">LT 11-33</strain>
    </source>
</reference>
<protein>
    <submittedName>
        <fullName evidence="1">Uncharacterized protein</fullName>
    </submittedName>
</protein>
<sequence>MEISKNEYQTTKRLPFIANTCDRKAVFSNNILERNLIIRIWENGEFRNVFLNNEPFDIIEDLRIYQSHDYTWYISFIPLFSGYYCDQYHLTGYLLYLDPNSKEKLNAKLEKDRTKTTGSNGPIKAFREYSLIDEKILSQKIKELREKKQERGYSKHKEQFYKPKIWDSKSKSELVYIPNDQLIDYCLEFPYECVNDQNYIQEIRSRTTANAKLNLNPTNFSNLLLEKINTTKDKTYFGCYCRKNSDFFIYSQCPIDRYGLDALCKKKTDCLEERNAEKERQCFKTFKEDLSILLKTKESKDKIHQEKENFERMIFYTKKLWALEVLKDITQ</sequence>
<proteinExistence type="predicted"/>
<name>N1VPZ6_9LEPT</name>
<dbReference type="STRING" id="1257025.LEP1GSC203_0525"/>
<gene>
    <name evidence="1" type="ORF">LEP1GSC203_0525</name>
</gene>